<dbReference type="RefSeq" id="WP_344811718.1">
    <property type="nucleotide sequence ID" value="NZ_BAAAYX010000003.1"/>
</dbReference>
<dbReference type="InterPro" id="IPR050049">
    <property type="entry name" value="Dodecin_bact"/>
</dbReference>
<dbReference type="InterPro" id="IPR025543">
    <property type="entry name" value="Dodecin-like"/>
</dbReference>
<dbReference type="SUPFAM" id="SSF89807">
    <property type="entry name" value="Dodecin-like"/>
    <property type="match status" value="1"/>
</dbReference>
<gene>
    <name evidence="1" type="ORF">GCM10022204_15310</name>
</gene>
<dbReference type="PANTHER" id="PTHR39324:SF1">
    <property type="entry name" value="CALCIUM DODECIN"/>
    <property type="match status" value="1"/>
</dbReference>
<accession>A0ABP7D5R0</accession>
<sequence>MADHVYRITEIVGTSTEGVDAAIRNGVARAAQTLHGLDWFEVTDIRGHLAEGAVAHFQVSLKVGFRLDDADPVT</sequence>
<dbReference type="InterPro" id="IPR009923">
    <property type="entry name" value="Dodecin"/>
</dbReference>
<dbReference type="EMBL" id="BAAAYX010000003">
    <property type="protein sequence ID" value="GAA3699654.1"/>
    <property type="molecule type" value="Genomic_DNA"/>
</dbReference>
<dbReference type="PANTHER" id="PTHR39324">
    <property type="entry name" value="CALCIUM DODECIN"/>
    <property type="match status" value="1"/>
</dbReference>
<name>A0ABP7D5R0_9ACTN</name>
<reference evidence="2" key="1">
    <citation type="journal article" date="2019" name="Int. J. Syst. Evol. Microbiol.">
        <title>The Global Catalogue of Microorganisms (GCM) 10K type strain sequencing project: providing services to taxonomists for standard genome sequencing and annotation.</title>
        <authorList>
            <consortium name="The Broad Institute Genomics Platform"/>
            <consortium name="The Broad Institute Genome Sequencing Center for Infectious Disease"/>
            <person name="Wu L."/>
            <person name="Ma J."/>
        </authorList>
    </citation>
    <scope>NUCLEOTIDE SEQUENCE [LARGE SCALE GENOMIC DNA]</scope>
    <source>
        <strain evidence="2">JCM 16548</strain>
    </source>
</reference>
<protein>
    <submittedName>
        <fullName evidence="1">Dodecin family protein</fullName>
    </submittedName>
</protein>
<dbReference type="InterPro" id="IPR036694">
    <property type="entry name" value="Dodecin-like_sf"/>
</dbReference>
<proteinExistence type="predicted"/>
<evidence type="ECO:0000313" key="2">
    <source>
        <dbReference type="Proteomes" id="UP001500051"/>
    </source>
</evidence>
<dbReference type="NCBIfam" id="NF043052">
    <property type="entry name" value="DodecBact"/>
    <property type="match status" value="1"/>
</dbReference>
<organism evidence="1 2">
    <name type="scientific">Microlunatus aurantiacus</name>
    <dbReference type="NCBI Taxonomy" id="446786"/>
    <lineage>
        <taxon>Bacteria</taxon>
        <taxon>Bacillati</taxon>
        <taxon>Actinomycetota</taxon>
        <taxon>Actinomycetes</taxon>
        <taxon>Propionibacteriales</taxon>
        <taxon>Propionibacteriaceae</taxon>
        <taxon>Microlunatus</taxon>
    </lineage>
</organism>
<keyword evidence="2" id="KW-1185">Reference proteome</keyword>
<evidence type="ECO:0000313" key="1">
    <source>
        <dbReference type="EMBL" id="GAA3699654.1"/>
    </source>
</evidence>
<dbReference type="Pfam" id="PF07311">
    <property type="entry name" value="Dodecin"/>
    <property type="match status" value="1"/>
</dbReference>
<dbReference type="Proteomes" id="UP001500051">
    <property type="component" value="Unassembled WGS sequence"/>
</dbReference>
<comment type="caution">
    <text evidence="1">The sequence shown here is derived from an EMBL/GenBank/DDBJ whole genome shotgun (WGS) entry which is preliminary data.</text>
</comment>
<dbReference type="Gene3D" id="3.30.1660.10">
    <property type="entry name" value="Flavin-binding protein dodecin"/>
    <property type="match status" value="1"/>
</dbReference>